<keyword evidence="4" id="KW-1185">Reference proteome</keyword>
<dbReference type="EMBL" id="JBHTCT010000011">
    <property type="protein sequence ID" value="MFC7364530.1"/>
    <property type="molecule type" value="Genomic_DNA"/>
</dbReference>
<keyword evidence="1" id="KW-0175">Coiled coil</keyword>
<evidence type="ECO:0000313" key="3">
    <source>
        <dbReference type="EMBL" id="MFC7364530.1"/>
    </source>
</evidence>
<gene>
    <name evidence="3" type="ORF">ACFQQH_05240</name>
</gene>
<sequence length="296" mass="34603">MADNYWVEREQENMRKLQKSDAEIAAELEEEYNRVLEEIQKQVDRFYSWYSDKEGISLADSRMRVKKLEIEKYSELAKRYVKTKDLTPTANRQMRLYNLTMKINRLELLMEHIRLELILLSSKEEKILRESAMKEARREFERMAGILGQSLNANEKLFRTLVDASFHGAHFSERIWNNHEELKSTLNQVLHAGVIQGRSSREIASELKHRFNVSVFNAKRLAQTELARVQIAAQESSYKRGGIEKYEYLAWIDQRTTQKCKSLNGKVFNVKDMQPGVNAPPMHPFCRSSTIPVVEG</sequence>
<organism evidence="3 4">
    <name type="scientific">Bhargavaea changchunensis</name>
    <dbReference type="NCBI Taxonomy" id="2134037"/>
    <lineage>
        <taxon>Bacteria</taxon>
        <taxon>Bacillati</taxon>
        <taxon>Bacillota</taxon>
        <taxon>Bacilli</taxon>
        <taxon>Bacillales</taxon>
        <taxon>Caryophanaceae</taxon>
        <taxon>Bhargavaea</taxon>
    </lineage>
</organism>
<dbReference type="Proteomes" id="UP001596483">
    <property type="component" value="Unassembled WGS sequence"/>
</dbReference>
<proteinExistence type="predicted"/>
<feature type="domain" description="Phage head morphogenesis" evidence="2">
    <location>
        <begin position="186"/>
        <end position="290"/>
    </location>
</feature>
<protein>
    <submittedName>
        <fullName evidence="3">Minor capsid protein</fullName>
    </submittedName>
</protein>
<dbReference type="InterPro" id="IPR006528">
    <property type="entry name" value="Phage_head_morphogenesis_dom"/>
</dbReference>
<dbReference type="NCBIfam" id="TIGR01641">
    <property type="entry name" value="phageSPP1_gp7"/>
    <property type="match status" value="1"/>
</dbReference>
<reference evidence="4" key="1">
    <citation type="journal article" date="2019" name="Int. J. Syst. Evol. Microbiol.">
        <title>The Global Catalogue of Microorganisms (GCM) 10K type strain sequencing project: providing services to taxonomists for standard genome sequencing and annotation.</title>
        <authorList>
            <consortium name="The Broad Institute Genomics Platform"/>
            <consortium name="The Broad Institute Genome Sequencing Center for Infectious Disease"/>
            <person name="Wu L."/>
            <person name="Ma J."/>
        </authorList>
    </citation>
    <scope>NUCLEOTIDE SEQUENCE [LARGE SCALE GENOMIC DNA]</scope>
    <source>
        <strain evidence="4">JCM 4738</strain>
    </source>
</reference>
<feature type="coiled-coil region" evidence="1">
    <location>
        <begin position="7"/>
        <end position="45"/>
    </location>
</feature>
<evidence type="ECO:0000259" key="2">
    <source>
        <dbReference type="Pfam" id="PF04233"/>
    </source>
</evidence>
<accession>A0ABW2NFN0</accession>
<dbReference type="Pfam" id="PF04233">
    <property type="entry name" value="Phage_Mu_F"/>
    <property type="match status" value="1"/>
</dbReference>
<evidence type="ECO:0000256" key="1">
    <source>
        <dbReference type="SAM" id="Coils"/>
    </source>
</evidence>
<dbReference type="RefSeq" id="WP_157297363.1">
    <property type="nucleotide sequence ID" value="NZ_JBHTCT010000011.1"/>
</dbReference>
<evidence type="ECO:0000313" key="4">
    <source>
        <dbReference type="Proteomes" id="UP001596483"/>
    </source>
</evidence>
<comment type="caution">
    <text evidence="3">The sequence shown here is derived from an EMBL/GenBank/DDBJ whole genome shotgun (WGS) entry which is preliminary data.</text>
</comment>
<name>A0ABW2NFN0_9BACL</name>